<dbReference type="GO" id="GO:0005657">
    <property type="term" value="C:replication fork"/>
    <property type="evidence" value="ECO:0007669"/>
    <property type="project" value="TreeGrafter"/>
</dbReference>
<dbReference type="PANTHER" id="PTHR15949">
    <property type="entry name" value="TESTIS-EXPRESSED PROTEIN 264"/>
    <property type="match status" value="1"/>
</dbReference>
<evidence type="ECO:0000313" key="1">
    <source>
        <dbReference type="WBParaSite" id="MCU_004537-RA"/>
    </source>
</evidence>
<dbReference type="GO" id="GO:0106300">
    <property type="term" value="P:protein-DNA covalent cross-linking repair"/>
    <property type="evidence" value="ECO:0007669"/>
    <property type="project" value="TreeGrafter"/>
</dbReference>
<accession>A0A5K3F091</accession>
<protein>
    <submittedName>
        <fullName evidence="1">Testis-expressed sequence 264 protein</fullName>
    </submittedName>
</protein>
<reference evidence="1" key="1">
    <citation type="submission" date="2019-11" db="UniProtKB">
        <authorList>
            <consortium name="WormBaseParasite"/>
        </authorList>
    </citation>
    <scope>IDENTIFICATION</scope>
</reference>
<dbReference type="PANTHER" id="PTHR15949:SF3">
    <property type="entry name" value="TESTIS-EXPRESSED PROTEIN 264"/>
    <property type="match status" value="1"/>
</dbReference>
<dbReference type="WBParaSite" id="MCU_004537-RA">
    <property type="protein sequence ID" value="MCU_004537-RA"/>
    <property type="gene ID" value="MCU_004537"/>
</dbReference>
<dbReference type="GO" id="GO:0061709">
    <property type="term" value="P:reticulophagy"/>
    <property type="evidence" value="ECO:0007669"/>
    <property type="project" value="TreeGrafter"/>
</dbReference>
<sequence length="214" mass="24441">MTTLLFYLAVLLLFLLICTILLLVYVSGVFHSVETCLSEDIPFLKKGATFYYKINRGSYGSLGSFFTEAYSVAPKVTQCAVYYDDPAKVIENDCRSAIGVLLNDEMLYKAPDLEKNGFKKFQFPPIKQALYSKFPHTSFLSIFLGFNKFLPILRRKLMELGCTHFTFIEVYDEDTIHYIGITDDISEFTVTDFRTNKLDENELIASVDGKEKSE</sequence>
<dbReference type="GO" id="GO:0000421">
    <property type="term" value="C:autophagosome membrane"/>
    <property type="evidence" value="ECO:0007669"/>
    <property type="project" value="TreeGrafter"/>
</dbReference>
<name>A0A5K3F091_MESCO</name>
<dbReference type="GO" id="GO:0005634">
    <property type="term" value="C:nucleus"/>
    <property type="evidence" value="ECO:0007669"/>
    <property type="project" value="TreeGrafter"/>
</dbReference>
<proteinExistence type="predicted"/>
<dbReference type="AlphaFoldDB" id="A0A5K3F091"/>
<organism evidence="1">
    <name type="scientific">Mesocestoides corti</name>
    <name type="common">Flatworm</name>
    <dbReference type="NCBI Taxonomy" id="53468"/>
    <lineage>
        <taxon>Eukaryota</taxon>
        <taxon>Metazoa</taxon>
        <taxon>Spiralia</taxon>
        <taxon>Lophotrochozoa</taxon>
        <taxon>Platyhelminthes</taxon>
        <taxon>Cestoda</taxon>
        <taxon>Eucestoda</taxon>
        <taxon>Cyclophyllidea</taxon>
        <taxon>Mesocestoididae</taxon>
        <taxon>Mesocestoides</taxon>
    </lineage>
</organism>
<dbReference type="GO" id="GO:0005789">
    <property type="term" value="C:endoplasmic reticulum membrane"/>
    <property type="evidence" value="ECO:0007669"/>
    <property type="project" value="TreeGrafter"/>
</dbReference>